<dbReference type="RefSeq" id="WP_066432572.1">
    <property type="nucleotide sequence ID" value="NZ_LZRN01000010.1"/>
</dbReference>
<gene>
    <name evidence="1" type="ORF">LX77_00285</name>
</gene>
<name>A0A1A7R5J0_9FLAO</name>
<evidence type="ECO:0000313" key="1">
    <source>
        <dbReference type="EMBL" id="RAJ27711.1"/>
    </source>
</evidence>
<comment type="caution">
    <text evidence="1">The sequence shown here is derived from an EMBL/GenBank/DDBJ whole genome shotgun (WGS) entry which is preliminary data.</text>
</comment>
<organism evidence="1 2">
    <name type="scientific">Gelidibacter algens</name>
    <dbReference type="NCBI Taxonomy" id="49280"/>
    <lineage>
        <taxon>Bacteria</taxon>
        <taxon>Pseudomonadati</taxon>
        <taxon>Bacteroidota</taxon>
        <taxon>Flavobacteriia</taxon>
        <taxon>Flavobacteriales</taxon>
        <taxon>Flavobacteriaceae</taxon>
        <taxon>Gelidibacter</taxon>
    </lineage>
</organism>
<dbReference type="STRING" id="49280.A9996_06830"/>
<proteinExistence type="predicted"/>
<dbReference type="OrthoDB" id="872894at2"/>
<dbReference type="Proteomes" id="UP000248987">
    <property type="component" value="Unassembled WGS sequence"/>
</dbReference>
<evidence type="ECO:0000313" key="2">
    <source>
        <dbReference type="Proteomes" id="UP000248987"/>
    </source>
</evidence>
<dbReference type="InterPro" id="IPR024992">
    <property type="entry name" value="DUF3891"/>
</dbReference>
<reference evidence="1 2" key="1">
    <citation type="submission" date="2018-06" db="EMBL/GenBank/DDBJ databases">
        <title>Genomic Encyclopedia of Archaeal and Bacterial Type Strains, Phase II (KMG-II): from individual species to whole genera.</title>
        <authorList>
            <person name="Goeker M."/>
        </authorList>
    </citation>
    <scope>NUCLEOTIDE SEQUENCE [LARGE SCALE GENOMIC DNA]</scope>
    <source>
        <strain evidence="1 2">DSM 12408</strain>
    </source>
</reference>
<protein>
    <submittedName>
        <fullName evidence="1">Uncharacterized protein DUF3891</fullName>
    </submittedName>
</protein>
<keyword evidence="2" id="KW-1185">Reference proteome</keyword>
<dbReference type="EMBL" id="QLLQ01000001">
    <property type="protein sequence ID" value="RAJ27711.1"/>
    <property type="molecule type" value="Genomic_DNA"/>
</dbReference>
<dbReference type="AlphaFoldDB" id="A0A1A7R5J0"/>
<accession>A0A1A7R5J0</accession>
<dbReference type="Pfam" id="PF13030">
    <property type="entry name" value="DUF3891"/>
    <property type="match status" value="1"/>
</dbReference>
<sequence length="248" mass="28795">MIVNKSVIGLHIIFHEAHGLLAGKIANEIAAEYRPIHWFETLVAVCEHDDRQLNFDEKDYLSDIGVPLDFTEERSSVKDVITRMQRILKSAANKSLWVKLLISYHLEFIYSDLKAESKRIASFFADEDRARQLILKEFKISDKKARSYYEVMRFCDRLSLVLCKDEAPAAERLLEINTSINGETFFIKKAKNGELIITPWIFSNTEFEVSVEERILRKTQFTSATQFQTILMESKPQPKKWVLKKATD</sequence>